<dbReference type="OrthoDB" id="3230530at2759"/>
<accession>F8P6E0</accession>
<feature type="region of interest" description="Disordered" evidence="1">
    <location>
        <begin position="233"/>
        <end position="283"/>
    </location>
</feature>
<protein>
    <submittedName>
        <fullName evidence="2">Uncharacterized protein</fullName>
    </submittedName>
</protein>
<evidence type="ECO:0000256" key="1">
    <source>
        <dbReference type="SAM" id="MobiDB-lite"/>
    </source>
</evidence>
<dbReference type="HOGENOM" id="CLU_014309_0_0_1"/>
<feature type="region of interest" description="Disordered" evidence="1">
    <location>
        <begin position="446"/>
        <end position="538"/>
    </location>
</feature>
<name>F8P6E0_SERL9</name>
<reference evidence="2" key="1">
    <citation type="submission" date="2011-04" db="EMBL/GenBank/DDBJ databases">
        <title>Evolution of plant cell wall degrading machinery underlies the functional diversity of forest fungi.</title>
        <authorList>
            <consortium name="US DOE Joint Genome Institute (JGI-PGF)"/>
            <person name="Eastwood D.C."/>
            <person name="Floudas D."/>
            <person name="Binder M."/>
            <person name="Majcherczyk A."/>
            <person name="Schneider P."/>
            <person name="Aerts A."/>
            <person name="Asiegbu F.O."/>
            <person name="Baker S.E."/>
            <person name="Barry K."/>
            <person name="Bendiksby M."/>
            <person name="Blumentritt M."/>
            <person name="Coutinho P.M."/>
            <person name="Cullen D."/>
            <person name="Cullen D."/>
            <person name="Gathman A."/>
            <person name="Goodell B."/>
            <person name="Henrissat B."/>
            <person name="Ihrmark K."/>
            <person name="Kauserud H."/>
            <person name="Kohler A."/>
            <person name="LaButti K."/>
            <person name="Lapidus A."/>
            <person name="Lavin J.L."/>
            <person name="Lee Y.-H."/>
            <person name="Lindquist E."/>
            <person name="Lilly W."/>
            <person name="Lucas S."/>
            <person name="Morin E."/>
            <person name="Murat C."/>
            <person name="Oguiza J.A."/>
            <person name="Park J."/>
            <person name="Pisabarro A.G."/>
            <person name="Riley R."/>
            <person name="Rosling A."/>
            <person name="Salamov A."/>
            <person name="Schmidt O."/>
            <person name="Schmutz J."/>
            <person name="Skrede I."/>
            <person name="Stenlid J."/>
            <person name="Wiebenga A."/>
            <person name="Xie X."/>
            <person name="Kues U."/>
            <person name="Hibbett D.S."/>
            <person name="Hoffmeister D."/>
            <person name="Hogberg N."/>
            <person name="Martin F."/>
            <person name="Grigoriev I.V."/>
            <person name="Watkinson S.C."/>
        </authorList>
    </citation>
    <scope>NUCLEOTIDE SEQUENCE</scope>
    <source>
        <strain evidence="2">S7.9</strain>
    </source>
</reference>
<dbReference type="AlphaFoldDB" id="F8P6E0"/>
<dbReference type="RefSeq" id="XP_007321964.1">
    <property type="nucleotide sequence ID" value="XM_007321902.1"/>
</dbReference>
<sequence length="675" mass="74079">MVKLILVSPKGNQGVRYFPYHGYLGLTPLKFEGLVRTQLEQDGKCLPAKEITVSVRCYESRQGRLGALHTTVLADYTVSLWKKPDHQDYADIGDSEHQFRLSVPVDVPSPSTANYFQEYRVFWRIEAIIYHAPLTGVGSRQARYYDIPLTRYDVPSPACPPSPITPLSPFQLSSLSNKSRAPVIRYRVSVPSTPVGPLDIVSIGVHIQPLDSTVHIRSATAIVERRIQLNDAQLASPGPSTPPIPIPSSSSGQASSCFQSRSAPSSSSESVSPYHTSMPPRKDSHLAMYADEPIFTRSSSNYLNYPASASSFFSENDTRPLLPAAPATFPHPQSGAGDRVSTTTHIFADVESPGRFTRDANGVWKQTLSFSWPESKTVSRWAVGETFKTDTASVRFFVRVKTVVSSATNNAESIELDEQEIIVVSTNAAQRQLALAKYNELLLASSTARSKSKSPRRSKRPPDQLPSPPRSPKMGTAIDAPHTAPVTGGSSHQTEPSEGHGYKLSSASSPYPNSKPKGRNMRRPHTSAGPRDKPTGFHMRAYEPLQGENQLVVPMRPETALPSSTNANRSFSRGAFGQKWLVAPRMESSSTSASSSVETGFSVMESAEHNEDSLLFGRVNQLEVRAWEEELARIESVSRRTSADMMGLAYKRKRTNVERIATGPSIHTTYLYAEG</sequence>
<gene>
    <name evidence="2" type="ORF">SERLADRAFT_475614</name>
</gene>
<feature type="compositionally biased region" description="Basic residues" evidence="1">
    <location>
        <begin position="450"/>
        <end position="459"/>
    </location>
</feature>
<evidence type="ECO:0000313" key="2">
    <source>
        <dbReference type="EMBL" id="EGO21007.1"/>
    </source>
</evidence>
<dbReference type="GeneID" id="18820660"/>
<dbReference type="KEGG" id="sla:SERLADRAFT_475614"/>
<organism>
    <name type="scientific">Serpula lacrymans var. lacrymans (strain S7.9)</name>
    <name type="common">Dry rot fungus</name>
    <dbReference type="NCBI Taxonomy" id="578457"/>
    <lineage>
        <taxon>Eukaryota</taxon>
        <taxon>Fungi</taxon>
        <taxon>Dikarya</taxon>
        <taxon>Basidiomycota</taxon>
        <taxon>Agaricomycotina</taxon>
        <taxon>Agaricomycetes</taxon>
        <taxon>Agaricomycetidae</taxon>
        <taxon>Boletales</taxon>
        <taxon>Coniophorineae</taxon>
        <taxon>Serpulaceae</taxon>
        <taxon>Serpula</taxon>
    </lineage>
</organism>
<dbReference type="EMBL" id="GL945439">
    <property type="protein sequence ID" value="EGO21007.1"/>
    <property type="molecule type" value="Genomic_DNA"/>
</dbReference>
<proteinExistence type="predicted"/>
<dbReference type="Proteomes" id="UP000008064">
    <property type="component" value="Unassembled WGS sequence"/>
</dbReference>
<feature type="compositionally biased region" description="Low complexity" evidence="1">
    <location>
        <begin position="247"/>
        <end position="277"/>
    </location>
</feature>
<feature type="compositionally biased region" description="Basic residues" evidence="1">
    <location>
        <begin position="516"/>
        <end position="525"/>
    </location>
</feature>